<protein>
    <submittedName>
        <fullName evidence="3">GAF domain-containing protein</fullName>
    </submittedName>
</protein>
<dbReference type="InterPro" id="IPR029016">
    <property type="entry name" value="GAF-like_dom_sf"/>
</dbReference>
<organism evidence="3 4">
    <name type="scientific">Lacticaseibacillus manihotivorans DSM 13343 = JCM 12514</name>
    <dbReference type="NCBI Taxonomy" id="1423769"/>
    <lineage>
        <taxon>Bacteria</taxon>
        <taxon>Bacillati</taxon>
        <taxon>Bacillota</taxon>
        <taxon>Bacilli</taxon>
        <taxon>Lactobacillales</taxon>
        <taxon>Lactobacillaceae</taxon>
        <taxon>Lacticaseibacillus</taxon>
    </lineage>
</organism>
<reference evidence="3 4" key="1">
    <citation type="journal article" date="2015" name="Genome Announc.">
        <title>Expanding the biotechnology potential of lactobacilli through comparative genomics of 213 strains and associated genera.</title>
        <authorList>
            <person name="Sun Z."/>
            <person name="Harris H.M."/>
            <person name="McCann A."/>
            <person name="Guo C."/>
            <person name="Argimon S."/>
            <person name="Zhang W."/>
            <person name="Yang X."/>
            <person name="Jeffery I.B."/>
            <person name="Cooney J.C."/>
            <person name="Kagawa T.F."/>
            <person name="Liu W."/>
            <person name="Song Y."/>
            <person name="Salvetti E."/>
            <person name="Wrobel A."/>
            <person name="Rasinkangas P."/>
            <person name="Parkhill J."/>
            <person name="Rea M.C."/>
            <person name="O'Sullivan O."/>
            <person name="Ritari J."/>
            <person name="Douillard F.P."/>
            <person name="Paul Ross R."/>
            <person name="Yang R."/>
            <person name="Briner A.E."/>
            <person name="Felis G.E."/>
            <person name="de Vos W.M."/>
            <person name="Barrangou R."/>
            <person name="Klaenhammer T.R."/>
            <person name="Caufield P.W."/>
            <person name="Cui Y."/>
            <person name="Zhang H."/>
            <person name="O'Toole P.W."/>
        </authorList>
    </citation>
    <scope>NUCLEOTIDE SEQUENCE [LARGE SCALE GENOMIC DNA]</scope>
    <source>
        <strain evidence="3 4">DSM 13343</strain>
    </source>
</reference>
<evidence type="ECO:0000256" key="1">
    <source>
        <dbReference type="ARBA" id="ARBA00038454"/>
    </source>
</evidence>
<dbReference type="AlphaFoldDB" id="A0A0R1QZ80"/>
<dbReference type="SUPFAM" id="SSF55781">
    <property type="entry name" value="GAF domain-like"/>
    <property type="match status" value="1"/>
</dbReference>
<comment type="caution">
    <text evidence="3">The sequence shown here is derived from an EMBL/GenBank/DDBJ whole genome shotgun (WGS) entry which is preliminary data.</text>
</comment>
<name>A0A0R1QZ80_9LACO</name>
<accession>A0A0R1QZ80</accession>
<dbReference type="FunFam" id="3.30.450.40:FF:000008">
    <property type="entry name" value="GAF domain-containing proteins"/>
    <property type="match status" value="1"/>
</dbReference>
<dbReference type="PANTHER" id="PTHR21021">
    <property type="entry name" value="GAF/PUTATIVE CYTOSKELETAL PROTEIN"/>
    <property type="match status" value="1"/>
</dbReference>
<dbReference type="InterPro" id="IPR051330">
    <property type="entry name" value="Phosphatase_reg/MetRdx"/>
</dbReference>
<comment type="similarity">
    <text evidence="1">Belongs to the free Met sulfoxide reductase family.</text>
</comment>
<keyword evidence="4" id="KW-1185">Reference proteome</keyword>
<dbReference type="RefSeq" id="WP_054719128.1">
    <property type="nucleotide sequence ID" value="NZ_AZEU01000077.1"/>
</dbReference>
<dbReference type="Proteomes" id="UP000051790">
    <property type="component" value="Unassembled WGS sequence"/>
</dbReference>
<dbReference type="GO" id="GO:0033745">
    <property type="term" value="F:L-methionine-(R)-S-oxide reductase activity"/>
    <property type="evidence" value="ECO:0007669"/>
    <property type="project" value="TreeGrafter"/>
</dbReference>
<gene>
    <name evidence="3" type="ORF">FD01_GL000060</name>
</gene>
<evidence type="ECO:0000313" key="4">
    <source>
        <dbReference type="Proteomes" id="UP000051790"/>
    </source>
</evidence>
<evidence type="ECO:0000259" key="2">
    <source>
        <dbReference type="Pfam" id="PF01590"/>
    </source>
</evidence>
<dbReference type="EMBL" id="AZEU01000077">
    <property type="protein sequence ID" value="KRL49505.1"/>
    <property type="molecule type" value="Genomic_DNA"/>
</dbReference>
<evidence type="ECO:0000313" key="3">
    <source>
        <dbReference type="EMBL" id="KRL49505.1"/>
    </source>
</evidence>
<dbReference type="Gene3D" id="3.30.450.40">
    <property type="match status" value="1"/>
</dbReference>
<dbReference type="PANTHER" id="PTHR21021:SF15">
    <property type="entry name" value="FREE METHIONINE-R-SULFOXIDE REDUCTASE"/>
    <property type="match status" value="1"/>
</dbReference>
<dbReference type="Pfam" id="PF01590">
    <property type="entry name" value="GAF"/>
    <property type="match status" value="1"/>
</dbReference>
<dbReference type="GO" id="GO:0005829">
    <property type="term" value="C:cytosol"/>
    <property type="evidence" value="ECO:0007669"/>
    <property type="project" value="TreeGrafter"/>
</dbReference>
<dbReference type="InterPro" id="IPR003018">
    <property type="entry name" value="GAF"/>
</dbReference>
<dbReference type="OrthoDB" id="9796252at2"/>
<sequence length="160" mass="16872">MSTLDPILVAQVDALLDNEPNPITVLSNASALINAAMTDLNWCGFYFYSKTTGTLDLGPFQGQVACTHIKPGSGVVGTAFEKDAPMIVPNVHEFAGHIACDAASNSEVVVPIHVDGKLIGILDIDSPKLDRFSQADQDVLVDAVAALAKHLDAKALALVY</sequence>
<proteinExistence type="inferred from homology"/>
<feature type="domain" description="GAF" evidence="2">
    <location>
        <begin position="33"/>
        <end position="148"/>
    </location>
</feature>
<dbReference type="PATRIC" id="fig|1423769.4.peg.72"/>